<evidence type="ECO:0000313" key="1">
    <source>
        <dbReference type="EMBL" id="GAG31311.1"/>
    </source>
</evidence>
<sequence length="54" mass="5974">MKCKFARAWSGRCNKKTDKKYCLEHLSKKCKVCGTQATRECSCAVSLVCGAPLC</sequence>
<dbReference type="AlphaFoldDB" id="X0Y342"/>
<feature type="non-terminal residue" evidence="1">
    <location>
        <position position="54"/>
    </location>
</feature>
<reference evidence="1" key="1">
    <citation type="journal article" date="2014" name="Front. Microbiol.">
        <title>High frequency of phylogenetically diverse reductive dehalogenase-homologous genes in deep subseafloor sedimentary metagenomes.</title>
        <authorList>
            <person name="Kawai M."/>
            <person name="Futagami T."/>
            <person name="Toyoda A."/>
            <person name="Takaki Y."/>
            <person name="Nishi S."/>
            <person name="Hori S."/>
            <person name="Arai W."/>
            <person name="Tsubouchi T."/>
            <person name="Morono Y."/>
            <person name="Uchiyama I."/>
            <person name="Ito T."/>
            <person name="Fujiyama A."/>
            <person name="Inagaki F."/>
            <person name="Takami H."/>
        </authorList>
    </citation>
    <scope>NUCLEOTIDE SEQUENCE</scope>
    <source>
        <strain evidence="1">Expedition CK06-06</strain>
    </source>
</reference>
<protein>
    <submittedName>
        <fullName evidence="1">Uncharacterized protein</fullName>
    </submittedName>
</protein>
<name>X0Y342_9ZZZZ</name>
<dbReference type="EMBL" id="BARS01040035">
    <property type="protein sequence ID" value="GAG31311.1"/>
    <property type="molecule type" value="Genomic_DNA"/>
</dbReference>
<accession>X0Y342</accession>
<organism evidence="1">
    <name type="scientific">marine sediment metagenome</name>
    <dbReference type="NCBI Taxonomy" id="412755"/>
    <lineage>
        <taxon>unclassified sequences</taxon>
        <taxon>metagenomes</taxon>
        <taxon>ecological metagenomes</taxon>
    </lineage>
</organism>
<comment type="caution">
    <text evidence="1">The sequence shown here is derived from an EMBL/GenBank/DDBJ whole genome shotgun (WGS) entry which is preliminary data.</text>
</comment>
<gene>
    <name evidence="1" type="ORF">S01H1_61088</name>
</gene>
<proteinExistence type="predicted"/>